<dbReference type="SUPFAM" id="SSF56112">
    <property type="entry name" value="Protein kinase-like (PK-like)"/>
    <property type="match status" value="1"/>
</dbReference>
<accession>A0A1V6T664</accession>
<dbReference type="PROSITE" id="PS50011">
    <property type="entry name" value="PROTEIN_KINASE_DOM"/>
    <property type="match status" value="1"/>
</dbReference>
<dbReference type="GO" id="GO:0005524">
    <property type="term" value="F:ATP binding"/>
    <property type="evidence" value="ECO:0007669"/>
    <property type="project" value="InterPro"/>
</dbReference>
<reference evidence="3" key="1">
    <citation type="journal article" date="2017" name="Nat. Microbiol.">
        <title>Global analysis of biosynthetic gene clusters reveals vast potential of secondary metabolite production in Penicillium species.</title>
        <authorList>
            <person name="Nielsen J.C."/>
            <person name="Grijseels S."/>
            <person name="Prigent S."/>
            <person name="Ji B."/>
            <person name="Dainat J."/>
            <person name="Nielsen K.F."/>
            <person name="Frisvad J.C."/>
            <person name="Workman M."/>
            <person name="Nielsen J."/>
        </authorList>
    </citation>
    <scope>NUCLEOTIDE SEQUENCE [LARGE SCALE GENOMIC DNA]</scope>
    <source>
        <strain evidence="3">IBT 14082</strain>
    </source>
</reference>
<dbReference type="InterPro" id="IPR011009">
    <property type="entry name" value="Kinase-like_dom_sf"/>
</dbReference>
<feature type="domain" description="Protein kinase" evidence="1">
    <location>
        <begin position="1"/>
        <end position="150"/>
    </location>
</feature>
<gene>
    <name evidence="2" type="ORF">PENFLA_c014G03305</name>
</gene>
<protein>
    <recommendedName>
        <fullName evidence="1">Protein kinase domain-containing protein</fullName>
    </recommendedName>
</protein>
<evidence type="ECO:0000259" key="1">
    <source>
        <dbReference type="PROSITE" id="PS50011"/>
    </source>
</evidence>
<dbReference type="EMBL" id="MLQL01000014">
    <property type="protein sequence ID" value="OQE21409.1"/>
    <property type="molecule type" value="Genomic_DNA"/>
</dbReference>
<dbReference type="Gene3D" id="1.10.510.10">
    <property type="entry name" value="Transferase(Phosphotransferase) domain 1"/>
    <property type="match status" value="1"/>
</dbReference>
<keyword evidence="3" id="KW-1185">Reference proteome</keyword>
<name>A0A1V6T664_9EURO</name>
<evidence type="ECO:0000313" key="2">
    <source>
        <dbReference type="EMBL" id="OQE21409.1"/>
    </source>
</evidence>
<dbReference type="Proteomes" id="UP000191342">
    <property type="component" value="Unassembled WGS sequence"/>
</dbReference>
<dbReference type="AlphaFoldDB" id="A0A1V6T664"/>
<dbReference type="GO" id="GO:0004672">
    <property type="term" value="F:protein kinase activity"/>
    <property type="evidence" value="ECO:0007669"/>
    <property type="project" value="InterPro"/>
</dbReference>
<organism evidence="2 3">
    <name type="scientific">Penicillium flavigenum</name>
    <dbReference type="NCBI Taxonomy" id="254877"/>
    <lineage>
        <taxon>Eukaryota</taxon>
        <taxon>Fungi</taxon>
        <taxon>Dikarya</taxon>
        <taxon>Ascomycota</taxon>
        <taxon>Pezizomycotina</taxon>
        <taxon>Eurotiomycetes</taxon>
        <taxon>Eurotiomycetidae</taxon>
        <taxon>Eurotiales</taxon>
        <taxon>Aspergillaceae</taxon>
        <taxon>Penicillium</taxon>
    </lineage>
</organism>
<comment type="caution">
    <text evidence="2">The sequence shown here is derived from an EMBL/GenBank/DDBJ whole genome shotgun (WGS) entry which is preliminary data.</text>
</comment>
<sequence length="150" mass="16896">MARTLQYIHDQRVLVADIASQNFLLDSDMTIKFCDFSEASVLPLDVDIDTVDDNGYTTRIDIGFLGAVIYEVVTGEKCELDLFKDNLPTDGRATWPRRELLPSTEDVWLGSIIEDRWIDGGFRNARSLLRALDSVALHSSAPESLNEQPY</sequence>
<evidence type="ECO:0000313" key="3">
    <source>
        <dbReference type="Proteomes" id="UP000191342"/>
    </source>
</evidence>
<proteinExistence type="predicted"/>
<dbReference type="OrthoDB" id="1668230at2759"/>
<dbReference type="InterPro" id="IPR000719">
    <property type="entry name" value="Prot_kinase_dom"/>
</dbReference>